<sequence length="72" mass="8280">MWYEILPSFGIVVAAMALPHFSAFVINKAICGNSYRRRLLETEDMLQYLRDWTLTGNPYKINGLDAIPDEDN</sequence>
<dbReference type="FunCoup" id="A0A1W4WZL3">
    <property type="interactions" value="115"/>
</dbReference>
<keyword evidence="2" id="KW-1185">Reference proteome</keyword>
<dbReference type="Pfam" id="PF15879">
    <property type="entry name" value="MWFE"/>
    <property type="match status" value="1"/>
</dbReference>
<evidence type="ECO:0000313" key="3">
    <source>
        <dbReference type="RefSeq" id="XP_018325593.1"/>
    </source>
</evidence>
<dbReference type="KEGG" id="apln:108737311"/>
<dbReference type="Proteomes" id="UP000192223">
    <property type="component" value="Unplaced"/>
</dbReference>
<dbReference type="STRING" id="224129.A0A1W4WZL3"/>
<dbReference type="GeneID" id="108737311"/>
<dbReference type="InterPro" id="IPR017384">
    <property type="entry name" value="NADH_Ub_cplx-1_asu_su-1"/>
</dbReference>
<organism evidence="2 3">
    <name type="scientific">Agrilus planipennis</name>
    <name type="common">Emerald ash borer</name>
    <name type="synonym">Agrilus marcopoli</name>
    <dbReference type="NCBI Taxonomy" id="224129"/>
    <lineage>
        <taxon>Eukaryota</taxon>
        <taxon>Metazoa</taxon>
        <taxon>Ecdysozoa</taxon>
        <taxon>Arthropoda</taxon>
        <taxon>Hexapoda</taxon>
        <taxon>Insecta</taxon>
        <taxon>Pterygota</taxon>
        <taxon>Neoptera</taxon>
        <taxon>Endopterygota</taxon>
        <taxon>Coleoptera</taxon>
        <taxon>Polyphaga</taxon>
        <taxon>Elateriformia</taxon>
        <taxon>Buprestoidea</taxon>
        <taxon>Buprestidae</taxon>
        <taxon>Agrilinae</taxon>
        <taxon>Agrilus</taxon>
    </lineage>
</organism>
<reference evidence="3" key="1">
    <citation type="submission" date="2025-08" db="UniProtKB">
        <authorList>
            <consortium name="RefSeq"/>
        </authorList>
    </citation>
    <scope>IDENTIFICATION</scope>
    <source>
        <tissue evidence="3">Entire body</tissue>
    </source>
</reference>
<accession>A0A1W4WZL3</accession>
<gene>
    <name evidence="3" type="primary">LOC108737311</name>
</gene>
<proteinExistence type="predicted"/>
<keyword evidence="1" id="KW-0812">Transmembrane</keyword>
<evidence type="ECO:0000313" key="2">
    <source>
        <dbReference type="Proteomes" id="UP000192223"/>
    </source>
</evidence>
<dbReference type="InParanoid" id="A0A1W4WZL3"/>
<dbReference type="AlphaFoldDB" id="A0A1W4WZL3"/>
<feature type="transmembrane region" description="Helical" evidence="1">
    <location>
        <begin position="6"/>
        <end position="30"/>
    </location>
</feature>
<keyword evidence="1" id="KW-0472">Membrane</keyword>
<dbReference type="RefSeq" id="XP_018325593.1">
    <property type="nucleotide sequence ID" value="XM_018470091.1"/>
</dbReference>
<name>A0A1W4WZL3_AGRPL</name>
<evidence type="ECO:0000256" key="1">
    <source>
        <dbReference type="SAM" id="Phobius"/>
    </source>
</evidence>
<keyword evidence="1" id="KW-1133">Transmembrane helix</keyword>
<protein>
    <submittedName>
        <fullName evidence="3">Uncharacterized protein LOC108737311</fullName>
    </submittedName>
</protein>
<dbReference type="OrthoDB" id="1920692at2759"/>